<organism evidence="1">
    <name type="scientific">Proboscia inermis</name>
    <dbReference type="NCBI Taxonomy" id="420281"/>
    <lineage>
        <taxon>Eukaryota</taxon>
        <taxon>Sar</taxon>
        <taxon>Stramenopiles</taxon>
        <taxon>Ochrophyta</taxon>
        <taxon>Bacillariophyta</taxon>
        <taxon>Coscinodiscophyceae</taxon>
        <taxon>Rhizosoleniophycidae</taxon>
        <taxon>Rhizosoleniales</taxon>
        <taxon>Rhizosoleniaceae</taxon>
        <taxon>Proboscia</taxon>
    </lineage>
</organism>
<protein>
    <submittedName>
        <fullName evidence="1">Uncharacterized protein</fullName>
    </submittedName>
</protein>
<proteinExistence type="predicted"/>
<gene>
    <name evidence="1" type="ORF">PINE0816_LOCUS23801</name>
</gene>
<dbReference type="EMBL" id="HBEL01052044">
    <property type="protein sequence ID" value="CAD8427635.1"/>
    <property type="molecule type" value="Transcribed_RNA"/>
</dbReference>
<name>A0A7S0CP34_9STRA</name>
<sequence length="160" mass="18275">MTDAFDCMDITQQFKFCVEFREAKEENPTKYKWLNLQRADEIRSVEKAELAGTVQRDVALWLLLGCICSAWMPGAVTHRDVTHAYGIVFMWAIIHHSCHTATCWGTNYFVSFLCPSTALLPMEYCLPFMDTLDFIDDIDGAGDYVKFIKRRTGVSLIVVS</sequence>
<accession>A0A7S0CP34</accession>
<dbReference type="AlphaFoldDB" id="A0A7S0CP34"/>
<evidence type="ECO:0000313" key="1">
    <source>
        <dbReference type="EMBL" id="CAD8427635.1"/>
    </source>
</evidence>
<reference evidence="1" key="1">
    <citation type="submission" date="2021-01" db="EMBL/GenBank/DDBJ databases">
        <authorList>
            <person name="Corre E."/>
            <person name="Pelletier E."/>
            <person name="Niang G."/>
            <person name="Scheremetjew M."/>
            <person name="Finn R."/>
            <person name="Kale V."/>
            <person name="Holt S."/>
            <person name="Cochrane G."/>
            <person name="Meng A."/>
            <person name="Brown T."/>
            <person name="Cohen L."/>
        </authorList>
    </citation>
    <scope>NUCLEOTIDE SEQUENCE</scope>
    <source>
        <strain evidence="1">CCAP1064/1</strain>
    </source>
</reference>